<reference evidence="2 3" key="1">
    <citation type="submission" date="2012-02" db="EMBL/GenBank/DDBJ databases">
        <title>Complete genome sequence of Phycisphaera mikurensis NBRC 102666.</title>
        <authorList>
            <person name="Ankai A."/>
            <person name="Hosoyama A."/>
            <person name="Terui Y."/>
            <person name="Sekine M."/>
            <person name="Fukai R."/>
            <person name="Kato Y."/>
            <person name="Nakamura S."/>
            <person name="Yamada-Narita S."/>
            <person name="Kawakoshi A."/>
            <person name="Fukunaga Y."/>
            <person name="Yamazaki S."/>
            <person name="Fujita N."/>
        </authorList>
    </citation>
    <scope>NUCLEOTIDE SEQUENCE [LARGE SCALE GENOMIC DNA]</scope>
    <source>
        <strain evidence="3">NBRC 102666 / KCTC 22515 / FYK2301M01</strain>
    </source>
</reference>
<feature type="chain" id="PRO_5003629565" description="Lipoprotein" evidence="1">
    <location>
        <begin position="18"/>
        <end position="349"/>
    </location>
</feature>
<keyword evidence="1" id="KW-0732">Signal</keyword>
<evidence type="ECO:0000256" key="1">
    <source>
        <dbReference type="SAM" id="SignalP"/>
    </source>
</evidence>
<evidence type="ECO:0000313" key="3">
    <source>
        <dbReference type="Proteomes" id="UP000007881"/>
    </source>
</evidence>
<protein>
    <recommendedName>
        <fullName evidence="4">Lipoprotein</fullName>
    </recommendedName>
</protein>
<dbReference type="eggNOG" id="ENOG5032RWT">
    <property type="taxonomic scope" value="Bacteria"/>
</dbReference>
<dbReference type="EMBL" id="AP012338">
    <property type="protein sequence ID" value="BAM02598.1"/>
    <property type="molecule type" value="Genomic_DNA"/>
</dbReference>
<name>I0IBG0_PHYMF</name>
<dbReference type="HOGENOM" id="CLU_794214_0_0_0"/>
<evidence type="ECO:0008006" key="4">
    <source>
        <dbReference type="Google" id="ProtNLM"/>
    </source>
</evidence>
<dbReference type="KEGG" id="phm:PSMK_04390"/>
<dbReference type="RefSeq" id="WP_014435818.1">
    <property type="nucleotide sequence ID" value="NC_017080.1"/>
</dbReference>
<keyword evidence="3" id="KW-1185">Reference proteome</keyword>
<dbReference type="STRING" id="1142394.PSMK_04390"/>
<sequence length="349" mass="37920">MPMLLPRILLFVSLVAACGCRNPLPAFPGAAASDPAAKAVLERSAEAHGGLDAYERVDGVAVGFAGEWLGGIHRFQPVLVDRGFRQVSRERYVFRDADGEPLPHPVVGQRHDGEAGTKWVRWQGREVPVGIAYRGRDGEPVAPHPEARAVTESSALVAEAYRMFLTGPFFFLERDARADAETAYAPAERAEVGGVACEQVLVRIRPGFGLSEEDRVLVAVGRDDGLLRRVRFSLDGFSGTGGAVADVVFADWIRRGGLRWPTRFLETVTFPLNRDVHAWEMIALSVARDGSGTGPAAAGIAELTPAHWSPRAAGRTRPVRVTRGWQAEDWPAEVREDLPAGHPGRALER</sequence>
<feature type="signal peptide" evidence="1">
    <location>
        <begin position="1"/>
        <end position="17"/>
    </location>
</feature>
<proteinExistence type="predicted"/>
<dbReference type="PROSITE" id="PS51257">
    <property type="entry name" value="PROKAR_LIPOPROTEIN"/>
    <property type="match status" value="1"/>
</dbReference>
<gene>
    <name evidence="2" type="ordered locus">PSMK_04390</name>
</gene>
<evidence type="ECO:0000313" key="2">
    <source>
        <dbReference type="EMBL" id="BAM02598.1"/>
    </source>
</evidence>
<dbReference type="AlphaFoldDB" id="I0IBG0"/>
<dbReference type="OrthoDB" id="6330382at2"/>
<organism evidence="2 3">
    <name type="scientific">Phycisphaera mikurensis (strain NBRC 102666 / KCTC 22515 / FYK2301M01)</name>
    <dbReference type="NCBI Taxonomy" id="1142394"/>
    <lineage>
        <taxon>Bacteria</taxon>
        <taxon>Pseudomonadati</taxon>
        <taxon>Planctomycetota</taxon>
        <taxon>Phycisphaerae</taxon>
        <taxon>Phycisphaerales</taxon>
        <taxon>Phycisphaeraceae</taxon>
        <taxon>Phycisphaera</taxon>
    </lineage>
</organism>
<accession>I0IBG0</accession>
<dbReference type="Proteomes" id="UP000007881">
    <property type="component" value="Chromosome"/>
</dbReference>